<accession>A0ABT2NQW0</accession>
<keyword evidence="3" id="KW-1133">Transmembrane helix</keyword>
<dbReference type="EMBL" id="JAOCQF010000003">
    <property type="protein sequence ID" value="MCT8331284.1"/>
    <property type="molecule type" value="Genomic_DNA"/>
</dbReference>
<proteinExistence type="predicted"/>
<keyword evidence="8" id="KW-1185">Reference proteome</keyword>
<evidence type="ECO:0000256" key="4">
    <source>
        <dbReference type="ARBA" id="ARBA00023136"/>
    </source>
</evidence>
<sequence>MRALLLSLLIALCPLTALAQDSGTAAEDKGFLTTFLEDNLSGAGREVRIDGFAGALSSRATFTQLTIADSDGIWLTIRNGAISWNRSALLSGRVEIAEMSAEAILVDRGPSTGPAAGGAETETGEFSLPELPVSLRIGLLRADRVALGADILGEPLEFRAEGAAELSGGQGEARFEAERTDGGATGNFTLRASYSNATKQAAIDLLAAEGKGGLVARMVGLPGDPSILLALNGAGPITDFAADVALSTDGAPRLTGKVGFGATGADLAAGQRVRLDLAGDVRPLFAASYHGFFGESSRLAAEGRRHADGRIELSAFDLQSSALHASGEAAIGAGGEPRRLRAEISLSGSDAAPVVLPMPGAETTVTGADLRMTFDAAQDEGWSLDGTLTGFRRAELLLGDVRLDGSGRIAPGRAGGTVTLSVRGLQAGGPDLASAVGERIDGRVVFSWQKGGALRLPVLVLSGEDYGLTGRAAILGDTLDANAAIRASDLSRLAPLIGAGLSGAADVAFSGKVDLAGGGFDLSLGGSAADLGVGIAEVNRLLAGTTTLRAEAAGHTGDIALKSAEFRADGFAATLAGRIAPGASDLSLEMTLDDLGRLRQGLGGAVGGQMRLTEEAGTRRVEGAIRATDPQLGNATLTRLLPGRSDLDFALSAQDGVVRLERLDLSGAKLSARVGATDADPQTLTVEARLSDTAILSPELPGVTQVSGTIRNGAAYRLDLVATGPGGIDAKLTGDLAADLSRADLAATGRLRAEVANGFIAPRAVTGTLAFDLRLNGPLALSSVSGTVTAEGLRAADPTLFMAAEGVTARASLSGADAQISLSGGFRDGGNIGVQGSISLAPGLDSDLSVTLDRARLRDPQLFETEASGALRLTGPIARGGSIAGTIQLGQTDIRVGTASLGSTRIIPDIVHRSEPDRVRASRARAGLIQSEAAPRGSRRPIAIDLRIAAPQQIYVRGRGLDAELGGSLVLGGTTDNIVPSGQFRLVRGRLDILTKRLNITEGMVEMRGALVPHVRFVATHQGDQVTTTVTIEGPATAPEIRFSSSPELPEEEVLSQLLFGRGVETLSVFQAAQLASAVATLAGRGGEGIVGRLRTALGVDDLDVSTDETGGTTLRAGKYVSEKVYTDITLDGEGKTEINLNLDIRDGLKARGTVDSEGSTGLGIFFEKDY</sequence>
<dbReference type="RefSeq" id="WP_261497162.1">
    <property type="nucleotide sequence ID" value="NZ_JAOCQF010000003.1"/>
</dbReference>
<evidence type="ECO:0000259" key="6">
    <source>
        <dbReference type="Pfam" id="PF04357"/>
    </source>
</evidence>
<feature type="chain" id="PRO_5045919557" evidence="5">
    <location>
        <begin position="20"/>
        <end position="1171"/>
    </location>
</feature>
<evidence type="ECO:0000256" key="5">
    <source>
        <dbReference type="SAM" id="SignalP"/>
    </source>
</evidence>
<evidence type="ECO:0000256" key="2">
    <source>
        <dbReference type="ARBA" id="ARBA00022692"/>
    </source>
</evidence>
<organism evidence="7 8">
    <name type="scientific">Albidovulum sediminis</name>
    <dbReference type="NCBI Taxonomy" id="3066345"/>
    <lineage>
        <taxon>Bacteria</taxon>
        <taxon>Pseudomonadati</taxon>
        <taxon>Pseudomonadota</taxon>
        <taxon>Alphaproteobacteria</taxon>
        <taxon>Rhodobacterales</taxon>
        <taxon>Paracoccaceae</taxon>
        <taxon>Albidovulum</taxon>
    </lineage>
</organism>
<reference evidence="8" key="1">
    <citation type="submission" date="2023-07" db="EMBL/GenBank/DDBJ databases">
        <title>Defluviimonas sediminis sp. nov., isolated from mangrove sediment.</title>
        <authorList>
            <person name="Liu L."/>
            <person name="Li J."/>
            <person name="Huang Y."/>
            <person name="Pan J."/>
            <person name="Li M."/>
        </authorList>
    </citation>
    <scope>NUCLEOTIDE SEQUENCE [LARGE SCALE GENOMIC DNA]</scope>
    <source>
        <strain evidence="8">FT324</strain>
    </source>
</reference>
<comment type="caution">
    <text evidence="7">The sequence shown here is derived from an EMBL/GenBank/DDBJ whole genome shotgun (WGS) entry which is preliminary data.</text>
</comment>
<dbReference type="InterPro" id="IPR007452">
    <property type="entry name" value="TamB_C"/>
</dbReference>
<dbReference type="Pfam" id="PF04357">
    <property type="entry name" value="TamB"/>
    <property type="match status" value="1"/>
</dbReference>
<keyword evidence="5" id="KW-0732">Signal</keyword>
<dbReference type="PANTHER" id="PTHR36985">
    <property type="entry name" value="TRANSLOCATION AND ASSEMBLY MODULE SUBUNIT TAMB"/>
    <property type="match status" value="1"/>
</dbReference>
<feature type="domain" description="Translocation and assembly module TamB C-terminal" evidence="6">
    <location>
        <begin position="826"/>
        <end position="1171"/>
    </location>
</feature>
<dbReference type="PANTHER" id="PTHR36985:SF1">
    <property type="entry name" value="TRANSLOCATION AND ASSEMBLY MODULE SUBUNIT TAMB"/>
    <property type="match status" value="1"/>
</dbReference>
<evidence type="ECO:0000256" key="3">
    <source>
        <dbReference type="ARBA" id="ARBA00022989"/>
    </source>
</evidence>
<protein>
    <submittedName>
        <fullName evidence="7">Translocation/assembly module TamB domain-containing protein</fullName>
    </submittedName>
</protein>
<feature type="signal peptide" evidence="5">
    <location>
        <begin position="1"/>
        <end position="19"/>
    </location>
</feature>
<gene>
    <name evidence="7" type="ORF">N5I32_17330</name>
</gene>
<name>A0ABT2NQW0_9RHOB</name>
<keyword evidence="2" id="KW-0812">Transmembrane</keyword>
<evidence type="ECO:0000313" key="7">
    <source>
        <dbReference type="EMBL" id="MCT8331284.1"/>
    </source>
</evidence>
<evidence type="ECO:0000256" key="1">
    <source>
        <dbReference type="ARBA" id="ARBA00004167"/>
    </source>
</evidence>
<comment type="subcellular location">
    <subcellularLocation>
        <location evidence="1">Membrane</location>
        <topology evidence="1">Single-pass membrane protein</topology>
    </subcellularLocation>
</comment>
<dbReference type="Proteomes" id="UP001205601">
    <property type="component" value="Unassembled WGS sequence"/>
</dbReference>
<evidence type="ECO:0000313" key="8">
    <source>
        <dbReference type="Proteomes" id="UP001205601"/>
    </source>
</evidence>
<keyword evidence="4" id="KW-0472">Membrane</keyword>